<dbReference type="OrthoDB" id="794286at2"/>
<proteinExistence type="predicted"/>
<organism evidence="2 3">
    <name type="scientific">Variovorax guangxiensis</name>
    <dbReference type="NCBI Taxonomy" id="1775474"/>
    <lineage>
        <taxon>Bacteria</taxon>
        <taxon>Pseudomonadati</taxon>
        <taxon>Pseudomonadota</taxon>
        <taxon>Betaproteobacteria</taxon>
        <taxon>Burkholderiales</taxon>
        <taxon>Comamonadaceae</taxon>
        <taxon>Variovorax</taxon>
    </lineage>
</organism>
<dbReference type="PROSITE" id="PS51257">
    <property type="entry name" value="PROKAR_LIPOPROTEIN"/>
    <property type="match status" value="1"/>
</dbReference>
<protein>
    <submittedName>
        <fullName evidence="2">DUF3574 domain-containing protein</fullName>
    </submittedName>
</protein>
<dbReference type="AlphaFoldDB" id="A0A433MFM1"/>
<sequence length="148" mass="15549">MTTRRATLSAVRVALAAALALAGCGTLPPPGAGGARACGSGFETFERDTLFFGRAIPSGGQVSDAEWTAFLDGTVTPAFPQGLTVIDAAGQWRGVSGEVVRERSKLVVLLHARSEKDDAAIAAIIGAYRQRFAQEAVLQERQAVCVRF</sequence>
<evidence type="ECO:0000256" key="1">
    <source>
        <dbReference type="SAM" id="SignalP"/>
    </source>
</evidence>
<feature type="signal peptide" evidence="1">
    <location>
        <begin position="1"/>
        <end position="22"/>
    </location>
</feature>
<feature type="chain" id="PRO_5019211291" evidence="1">
    <location>
        <begin position="23"/>
        <end position="148"/>
    </location>
</feature>
<dbReference type="RefSeq" id="WP_126020294.1">
    <property type="nucleotide sequence ID" value="NZ_RXFT01000001.1"/>
</dbReference>
<dbReference type="Proteomes" id="UP000281118">
    <property type="component" value="Unassembled WGS sequence"/>
</dbReference>
<dbReference type="PROSITE" id="PS51318">
    <property type="entry name" value="TAT"/>
    <property type="match status" value="1"/>
</dbReference>
<keyword evidence="1" id="KW-0732">Signal</keyword>
<dbReference type="EMBL" id="RXFT01000001">
    <property type="protein sequence ID" value="RUR66534.1"/>
    <property type="molecule type" value="Genomic_DNA"/>
</dbReference>
<comment type="caution">
    <text evidence="2">The sequence shown here is derived from an EMBL/GenBank/DDBJ whole genome shotgun (WGS) entry which is preliminary data.</text>
</comment>
<evidence type="ECO:0000313" key="3">
    <source>
        <dbReference type="Proteomes" id="UP000281118"/>
    </source>
</evidence>
<dbReference type="InterPro" id="IPR021957">
    <property type="entry name" value="DUF3574"/>
</dbReference>
<gene>
    <name evidence="2" type="ORF">EJP67_05595</name>
</gene>
<accession>A0A433MFM1</accession>
<reference evidence="2 3" key="1">
    <citation type="submission" date="2018-12" db="EMBL/GenBank/DDBJ databases">
        <title>The genome sequences of Variovorax guangxiensis DSM 27352.</title>
        <authorList>
            <person name="Gao J."/>
            <person name="Sun J."/>
        </authorList>
    </citation>
    <scope>NUCLEOTIDE SEQUENCE [LARGE SCALE GENOMIC DNA]</scope>
    <source>
        <strain evidence="2 3">DSM 27352</strain>
    </source>
</reference>
<dbReference type="InterPro" id="IPR006311">
    <property type="entry name" value="TAT_signal"/>
</dbReference>
<dbReference type="Pfam" id="PF12098">
    <property type="entry name" value="DUF3574"/>
    <property type="match status" value="1"/>
</dbReference>
<name>A0A433MFM1_9BURK</name>
<evidence type="ECO:0000313" key="2">
    <source>
        <dbReference type="EMBL" id="RUR66534.1"/>
    </source>
</evidence>